<dbReference type="EMBL" id="JARJCW010000011">
    <property type="protein sequence ID" value="KAJ7219257.1"/>
    <property type="molecule type" value="Genomic_DNA"/>
</dbReference>
<dbReference type="Proteomes" id="UP001219525">
    <property type="component" value="Unassembled WGS sequence"/>
</dbReference>
<feature type="region of interest" description="Disordered" evidence="1">
    <location>
        <begin position="611"/>
        <end position="633"/>
    </location>
</feature>
<keyword evidence="3" id="KW-1185">Reference proteome</keyword>
<feature type="compositionally biased region" description="Basic residues" evidence="1">
    <location>
        <begin position="13"/>
        <end position="33"/>
    </location>
</feature>
<feature type="compositionally biased region" description="Basic residues" evidence="1">
    <location>
        <begin position="379"/>
        <end position="394"/>
    </location>
</feature>
<feature type="region of interest" description="Disordered" evidence="1">
    <location>
        <begin position="379"/>
        <end position="424"/>
    </location>
</feature>
<comment type="caution">
    <text evidence="2">The sequence shown here is derived from an EMBL/GenBank/DDBJ whole genome shotgun (WGS) entry which is preliminary data.</text>
</comment>
<evidence type="ECO:0000313" key="2">
    <source>
        <dbReference type="EMBL" id="KAJ7219257.1"/>
    </source>
</evidence>
<evidence type="ECO:0000313" key="3">
    <source>
        <dbReference type="Proteomes" id="UP001219525"/>
    </source>
</evidence>
<dbReference type="AlphaFoldDB" id="A0AAD6VPM6"/>
<proteinExistence type="predicted"/>
<dbReference type="Gene3D" id="2.120.10.80">
    <property type="entry name" value="Kelch-type beta propeller"/>
    <property type="match status" value="1"/>
</dbReference>
<dbReference type="Pfam" id="PF24681">
    <property type="entry name" value="Kelch_KLHDC2_KLHL20_DRC7"/>
    <property type="match status" value="1"/>
</dbReference>
<dbReference type="SUPFAM" id="SSF117281">
    <property type="entry name" value="Kelch motif"/>
    <property type="match status" value="1"/>
</dbReference>
<dbReference type="PANTHER" id="PTHR46063:SF1">
    <property type="entry name" value="KELCH DOMAIN-CONTAINING PROTEIN 4"/>
    <property type="match status" value="1"/>
</dbReference>
<sequence>MAKKKSGNTAKAVAKKAKVLQKTERKAKKKSGTQKKLDIDSDSDDDLEAVLEKLRVEWEEAHKVTEEAADGPPSRRANCTLTACPNGNHIWCIGGEFFSEDGKAYFYSDVYRYSPEKDEWRRFISPTCPGPRSAHAVTATPAGGGKLFLFGGEFSSLHQNSFHHYRDFWCFDIQTHSWDRIETKVRPTARSGHRLALWKHFVVLFGGFYDPGTTTRYLNDLWLFDLQEYKWRQIEFKETELRPSPRSGFSFLSTPDGIILHGGYCKEYAKGKRPIGVMLEDTWFLNMSIRTTESLNNSKSSSAPVIVKWERRKRPSTAYAPALRSGCTMTLWAAKNMGIMFGGVTDEDTGEETLESVFWNDLNGYQLAAKGKWVSMTLKRPKGKGKSGWKKKHPATTNRDEDDSEDDLSMESPATPVAEVDPDDPLLTAPCGRYNAMLAVLRNTLYIYGGIYERGKREYTMDDFYSIQLDKMDRYTCLKKSQIVIAEDDDESSSEEDDDDDDDEEDDDGDDDEEEEEGDNQAGDTAVTVDKPEDLQVEGPTPEPTADEQVALRLKATAFMGVPKDRSPEEALSTPLPGESLAMFYARSRKYCQTYLPILKEVEKILAEAGLDEEEMRHAGGGGVKAEQSRNRR</sequence>
<dbReference type="InterPro" id="IPR015915">
    <property type="entry name" value="Kelch-typ_b-propeller"/>
</dbReference>
<dbReference type="PANTHER" id="PTHR46063">
    <property type="entry name" value="KELCH DOMAIN-CONTAINING PROTEIN"/>
    <property type="match status" value="1"/>
</dbReference>
<protein>
    <submittedName>
        <fullName evidence="2">Galactose oxidase</fullName>
    </submittedName>
</protein>
<feature type="compositionally biased region" description="Acidic residues" evidence="1">
    <location>
        <begin position="400"/>
        <end position="409"/>
    </location>
</feature>
<feature type="compositionally biased region" description="Acidic residues" evidence="1">
    <location>
        <begin position="486"/>
        <end position="519"/>
    </location>
</feature>
<accession>A0AAD6VPM6</accession>
<name>A0AAD6VPM6_9AGAR</name>
<reference evidence="2" key="1">
    <citation type="submission" date="2023-03" db="EMBL/GenBank/DDBJ databases">
        <title>Massive genome expansion in bonnet fungi (Mycena s.s.) driven by repeated elements and novel gene families across ecological guilds.</title>
        <authorList>
            <consortium name="Lawrence Berkeley National Laboratory"/>
            <person name="Harder C.B."/>
            <person name="Miyauchi S."/>
            <person name="Viragh M."/>
            <person name="Kuo A."/>
            <person name="Thoen E."/>
            <person name="Andreopoulos B."/>
            <person name="Lu D."/>
            <person name="Skrede I."/>
            <person name="Drula E."/>
            <person name="Henrissat B."/>
            <person name="Morin E."/>
            <person name="Kohler A."/>
            <person name="Barry K."/>
            <person name="LaButti K."/>
            <person name="Morin E."/>
            <person name="Salamov A."/>
            <person name="Lipzen A."/>
            <person name="Mereny Z."/>
            <person name="Hegedus B."/>
            <person name="Baldrian P."/>
            <person name="Stursova M."/>
            <person name="Weitz H."/>
            <person name="Taylor A."/>
            <person name="Grigoriev I.V."/>
            <person name="Nagy L.G."/>
            <person name="Martin F."/>
            <person name="Kauserud H."/>
        </authorList>
    </citation>
    <scope>NUCLEOTIDE SEQUENCE</scope>
    <source>
        <strain evidence="2">9144</strain>
    </source>
</reference>
<evidence type="ECO:0000256" key="1">
    <source>
        <dbReference type="SAM" id="MobiDB-lite"/>
    </source>
</evidence>
<feature type="region of interest" description="Disordered" evidence="1">
    <location>
        <begin position="483"/>
        <end position="548"/>
    </location>
</feature>
<feature type="region of interest" description="Disordered" evidence="1">
    <location>
        <begin position="1"/>
        <end position="42"/>
    </location>
</feature>
<gene>
    <name evidence="2" type="ORF">GGX14DRAFT_435375</name>
</gene>
<organism evidence="2 3">
    <name type="scientific">Mycena pura</name>
    <dbReference type="NCBI Taxonomy" id="153505"/>
    <lineage>
        <taxon>Eukaryota</taxon>
        <taxon>Fungi</taxon>
        <taxon>Dikarya</taxon>
        <taxon>Basidiomycota</taxon>
        <taxon>Agaricomycotina</taxon>
        <taxon>Agaricomycetes</taxon>
        <taxon>Agaricomycetidae</taxon>
        <taxon>Agaricales</taxon>
        <taxon>Marasmiineae</taxon>
        <taxon>Mycenaceae</taxon>
        <taxon>Mycena</taxon>
    </lineage>
</organism>
<dbReference type="InterPro" id="IPR052588">
    <property type="entry name" value="Kelch_domain_protein"/>
</dbReference>